<evidence type="ECO:0000313" key="2">
    <source>
        <dbReference type="EMBL" id="NJC42394.1"/>
    </source>
</evidence>
<keyword evidence="3" id="KW-1185">Reference proteome</keyword>
<accession>A0A7X6BPX2</accession>
<keyword evidence="1" id="KW-0812">Transmembrane</keyword>
<comment type="caution">
    <text evidence="2">The sequence shown here is derived from an EMBL/GenBank/DDBJ whole genome shotgun (WGS) entry which is preliminary data.</text>
</comment>
<dbReference type="Proteomes" id="UP000587415">
    <property type="component" value="Unassembled WGS sequence"/>
</dbReference>
<proteinExistence type="predicted"/>
<feature type="transmembrane region" description="Helical" evidence="1">
    <location>
        <begin position="95"/>
        <end position="113"/>
    </location>
</feature>
<reference evidence="2 3" key="1">
    <citation type="submission" date="2020-03" db="EMBL/GenBank/DDBJ databases">
        <title>Genomic Encyclopedia of Type Strains, Phase IV (KMG-IV): sequencing the most valuable type-strain genomes for metagenomic binning, comparative biology and taxonomic classification.</title>
        <authorList>
            <person name="Goeker M."/>
        </authorList>
    </citation>
    <scope>NUCLEOTIDE SEQUENCE [LARGE SCALE GENOMIC DNA]</scope>
    <source>
        <strain evidence="2 3">DSM 4736</strain>
    </source>
</reference>
<sequence length="318" mass="34722">MDKFTSRRRATWQSKAPLWPFLLAALLIAAAGGVLISLYASGVILGDGTSGGRALVWVKTLSNIAIPALVIGAAVGGLLNSVFLSPAGRHGALKWSGLLMAVAALGAAPLSVAKGMEADRIGYEMRLKQAVAQARIDARKSETDFYRRLYLLARHQGFGIETLRSADGIKHARETIESNRQLLAAARRDYAAGQAKARAALAGAVVDRADREAVLKRFDAAKVRRDALMDKVWAAHERLIVLDDEEVNLLYANRGHWRPNAWGGGSVDNPRMLDQLRRIGRDRQAARTEHDEVYREVATLDAETNEDIDRAIEIAIRG</sequence>
<name>A0A7X6BPX2_9CAUL</name>
<evidence type="ECO:0000256" key="1">
    <source>
        <dbReference type="SAM" id="Phobius"/>
    </source>
</evidence>
<feature type="transmembrane region" description="Helical" evidence="1">
    <location>
        <begin position="64"/>
        <end position="83"/>
    </location>
</feature>
<evidence type="ECO:0000313" key="3">
    <source>
        <dbReference type="Proteomes" id="UP000587415"/>
    </source>
</evidence>
<protein>
    <submittedName>
        <fullName evidence="2">Uncharacterized protein</fullName>
    </submittedName>
</protein>
<dbReference type="AlphaFoldDB" id="A0A7X6BPX2"/>
<dbReference type="RefSeq" id="WP_168048574.1">
    <property type="nucleotide sequence ID" value="NZ_JAATJM010000002.1"/>
</dbReference>
<feature type="transmembrane region" description="Helical" evidence="1">
    <location>
        <begin position="21"/>
        <end position="44"/>
    </location>
</feature>
<keyword evidence="1" id="KW-1133">Transmembrane helix</keyword>
<dbReference type="EMBL" id="JAATJM010000002">
    <property type="protein sequence ID" value="NJC42394.1"/>
    <property type="molecule type" value="Genomic_DNA"/>
</dbReference>
<gene>
    <name evidence="2" type="ORF">GGQ87_002689</name>
</gene>
<keyword evidence="1" id="KW-0472">Membrane</keyword>
<organism evidence="2 3">
    <name type="scientific">Brevundimonas alba</name>
    <dbReference type="NCBI Taxonomy" id="74314"/>
    <lineage>
        <taxon>Bacteria</taxon>
        <taxon>Pseudomonadati</taxon>
        <taxon>Pseudomonadota</taxon>
        <taxon>Alphaproteobacteria</taxon>
        <taxon>Caulobacterales</taxon>
        <taxon>Caulobacteraceae</taxon>
        <taxon>Brevundimonas</taxon>
    </lineage>
</organism>